<evidence type="ECO:0000313" key="2">
    <source>
        <dbReference type="Proteomes" id="UP000190285"/>
    </source>
</evidence>
<reference evidence="1 2" key="1">
    <citation type="submission" date="2017-02" db="EMBL/GenBank/DDBJ databases">
        <authorList>
            <person name="Peterson S.W."/>
        </authorList>
    </citation>
    <scope>NUCLEOTIDE SEQUENCE [LARGE SCALE GENOMIC DNA]</scope>
    <source>
        <strain evidence="1 2">M1</strain>
    </source>
</reference>
<dbReference type="EMBL" id="FUZT01000017">
    <property type="protein sequence ID" value="SKC88509.1"/>
    <property type="molecule type" value="Genomic_DNA"/>
</dbReference>
<name>A0A1T5MKX0_9FIRM</name>
<proteinExistence type="predicted"/>
<protein>
    <recommendedName>
        <fullName evidence="3">Ethanolamine utilization protein</fullName>
    </recommendedName>
</protein>
<dbReference type="OrthoDB" id="1987139at2"/>
<keyword evidence="2" id="KW-1185">Reference proteome</keyword>
<dbReference type="Proteomes" id="UP000190285">
    <property type="component" value="Unassembled WGS sequence"/>
</dbReference>
<dbReference type="AlphaFoldDB" id="A0A1T5MKX0"/>
<accession>A0A1T5MKX0</accession>
<evidence type="ECO:0000313" key="1">
    <source>
        <dbReference type="EMBL" id="SKC88509.1"/>
    </source>
</evidence>
<dbReference type="RefSeq" id="WP_079495456.1">
    <property type="nucleotide sequence ID" value="NZ_FUZT01000017.1"/>
</dbReference>
<gene>
    <name evidence="1" type="ORF">SAMN02194393_04897</name>
</gene>
<organism evidence="1 2">
    <name type="scientific">Maledivibacter halophilus</name>
    <dbReference type="NCBI Taxonomy" id="36842"/>
    <lineage>
        <taxon>Bacteria</taxon>
        <taxon>Bacillati</taxon>
        <taxon>Bacillota</taxon>
        <taxon>Clostridia</taxon>
        <taxon>Peptostreptococcales</taxon>
        <taxon>Caminicellaceae</taxon>
        <taxon>Maledivibacter</taxon>
    </lineage>
</organism>
<evidence type="ECO:0008006" key="3">
    <source>
        <dbReference type="Google" id="ProtNLM"/>
    </source>
</evidence>
<sequence length="240" mass="27675">MDEKKFDELVKRVIARVQQELQHKQQNKSILPNAYLILPDNWNNQDLVKKILEQLDKEYQITIAVSSMPETIPSEWIGYSVELQERIDFPNIDFTTIIPVETPSLIAKVALCIEDDFVSRWVAKSLRYGQSVCMQLTPSFFTGKELFAYRQKIESYIKEVKAFGICFEMDTLCKMKNKKESSSALLNKKKQVITLKDIEKLASSKEEAVFEKELCLKQGDILTLLAKERAAELGINIVWC</sequence>
<dbReference type="STRING" id="36842.SAMN02194393_04897"/>